<dbReference type="PROSITE" id="PS51186">
    <property type="entry name" value="GNAT"/>
    <property type="match status" value="1"/>
</dbReference>
<dbReference type="RefSeq" id="WP_283739865.1">
    <property type="nucleotide sequence ID" value="NZ_JASJEV010000003.1"/>
</dbReference>
<dbReference type="Gene3D" id="3.40.630.30">
    <property type="match status" value="1"/>
</dbReference>
<organism evidence="4 5">
    <name type="scientific">Chelatococcus albus</name>
    <dbReference type="NCBI Taxonomy" id="3047466"/>
    <lineage>
        <taxon>Bacteria</taxon>
        <taxon>Pseudomonadati</taxon>
        <taxon>Pseudomonadota</taxon>
        <taxon>Alphaproteobacteria</taxon>
        <taxon>Hyphomicrobiales</taxon>
        <taxon>Chelatococcaceae</taxon>
        <taxon>Chelatococcus</taxon>
    </lineage>
</organism>
<protein>
    <submittedName>
        <fullName evidence="4">GNAT family N-acetyltransferase</fullName>
    </submittedName>
</protein>
<dbReference type="Proteomes" id="UP001321492">
    <property type="component" value="Unassembled WGS sequence"/>
</dbReference>
<dbReference type="PANTHER" id="PTHR43877:SF2">
    <property type="entry name" value="AMINOALKYLPHOSPHONATE N-ACETYLTRANSFERASE-RELATED"/>
    <property type="match status" value="1"/>
</dbReference>
<comment type="caution">
    <text evidence="4">The sequence shown here is derived from an EMBL/GenBank/DDBJ whole genome shotgun (WGS) entry which is preliminary data.</text>
</comment>
<dbReference type="InterPro" id="IPR016181">
    <property type="entry name" value="Acyl_CoA_acyltransferase"/>
</dbReference>
<dbReference type="PANTHER" id="PTHR43877">
    <property type="entry name" value="AMINOALKYLPHOSPHONATE N-ACETYLTRANSFERASE-RELATED-RELATED"/>
    <property type="match status" value="1"/>
</dbReference>
<dbReference type="SUPFAM" id="SSF55729">
    <property type="entry name" value="Acyl-CoA N-acyltransferases (Nat)"/>
    <property type="match status" value="1"/>
</dbReference>
<keyword evidence="2" id="KW-0012">Acyltransferase</keyword>
<proteinExistence type="predicted"/>
<gene>
    <name evidence="4" type="ORF">QNA08_06445</name>
</gene>
<evidence type="ECO:0000259" key="3">
    <source>
        <dbReference type="PROSITE" id="PS51186"/>
    </source>
</evidence>
<keyword evidence="5" id="KW-1185">Reference proteome</keyword>
<dbReference type="Pfam" id="PF00583">
    <property type="entry name" value="Acetyltransf_1"/>
    <property type="match status" value="1"/>
</dbReference>
<evidence type="ECO:0000313" key="4">
    <source>
        <dbReference type="EMBL" id="MDJ1157870.1"/>
    </source>
</evidence>
<dbReference type="CDD" id="cd04301">
    <property type="entry name" value="NAT_SF"/>
    <property type="match status" value="1"/>
</dbReference>
<evidence type="ECO:0000313" key="5">
    <source>
        <dbReference type="Proteomes" id="UP001321492"/>
    </source>
</evidence>
<dbReference type="EMBL" id="JASJEV010000003">
    <property type="protein sequence ID" value="MDJ1157870.1"/>
    <property type="molecule type" value="Genomic_DNA"/>
</dbReference>
<feature type="domain" description="N-acetyltransferase" evidence="3">
    <location>
        <begin position="1"/>
        <end position="153"/>
    </location>
</feature>
<accession>A0ABT7AFJ9</accession>
<evidence type="ECO:0000256" key="1">
    <source>
        <dbReference type="ARBA" id="ARBA00022679"/>
    </source>
</evidence>
<keyword evidence="1" id="KW-0808">Transferase</keyword>
<sequence>MIFRDARREDLAAIVALLADDPLGATRETTDEAVAEAYHAAFEAIERDSNNRLLVMEDEGTVVGCLQLTFIPGMTCSGGMRAQIEGVRVAASHRGRGLGRRAFAWAVDEARRHGARLVQLTTNKARPDAKRFHESLGFVASHEGMKLDLGAGA</sequence>
<dbReference type="InterPro" id="IPR050832">
    <property type="entry name" value="Bact_Acetyltransf"/>
</dbReference>
<reference evidence="4 5" key="1">
    <citation type="submission" date="2023-05" db="EMBL/GenBank/DDBJ databases">
        <title>Chelatococcus sp. nov., a moderately thermophilic bacterium isolated from hot spring microbial mat.</title>
        <authorList>
            <person name="Hu C.-J."/>
            <person name="Li W.-J."/>
        </authorList>
    </citation>
    <scope>NUCLEOTIDE SEQUENCE [LARGE SCALE GENOMIC DNA]</scope>
    <source>
        <strain evidence="4 5">SYSU G07232</strain>
    </source>
</reference>
<name>A0ABT7AFJ9_9HYPH</name>
<evidence type="ECO:0000256" key="2">
    <source>
        <dbReference type="ARBA" id="ARBA00023315"/>
    </source>
</evidence>
<dbReference type="InterPro" id="IPR000182">
    <property type="entry name" value="GNAT_dom"/>
</dbReference>